<gene>
    <name evidence="2" type="ORF">EKL98_15005</name>
</gene>
<keyword evidence="1" id="KW-0472">Membrane</keyword>
<evidence type="ECO:0000313" key="2">
    <source>
        <dbReference type="EMBL" id="RTZ01447.1"/>
    </source>
</evidence>
<organism evidence="2 3">
    <name type="scientific">Flavobacterium bomense</name>
    <dbReference type="NCBI Taxonomy" id="2497483"/>
    <lineage>
        <taxon>Bacteria</taxon>
        <taxon>Pseudomonadati</taxon>
        <taxon>Bacteroidota</taxon>
        <taxon>Flavobacteriia</taxon>
        <taxon>Flavobacteriales</taxon>
        <taxon>Flavobacteriaceae</taxon>
        <taxon>Flavobacterium</taxon>
    </lineage>
</organism>
<comment type="caution">
    <text evidence="2">The sequence shown here is derived from an EMBL/GenBank/DDBJ whole genome shotgun (WGS) entry which is preliminary data.</text>
</comment>
<keyword evidence="3" id="KW-1185">Reference proteome</keyword>
<keyword evidence="1" id="KW-1133">Transmembrane helix</keyword>
<proteinExistence type="predicted"/>
<name>A0A3S0MAN6_9FLAO</name>
<protein>
    <submittedName>
        <fullName evidence="2">Uncharacterized protein</fullName>
    </submittedName>
</protein>
<dbReference type="AlphaFoldDB" id="A0A3S0MAN6"/>
<dbReference type="EMBL" id="RYDJ01000026">
    <property type="protein sequence ID" value="RTZ01447.1"/>
    <property type="molecule type" value="Genomic_DNA"/>
</dbReference>
<sequence>MGIYIFIAIFCFMANFNALYTRFMKTDIFTTELRDINENFNKLEAEVNSKFNYKYNKETTQNIEIKKKQLVQQIQDKGNPGFGERSKALISDIEKLLGQRIDILQVVGKDYEDLAERMGKQIDGMVSDLSPEEAELKSDINIAVLKWNKKVQELLLLSNKEKDDVSQGLIDQSLTEYNKLGNRAHTILGDDKFKFEIVTSKTQEVGKIGYAFGHAIKNFGVYQFVVLLGCLLLDFIIPIIVILVTKTKSNDGNNHFNGSVFTTKRKSNVLIPNN</sequence>
<dbReference type="RefSeq" id="WP_126563037.1">
    <property type="nucleotide sequence ID" value="NZ_RYDJ01000026.1"/>
</dbReference>
<dbReference type="Proteomes" id="UP000280825">
    <property type="component" value="Unassembled WGS sequence"/>
</dbReference>
<accession>A0A3S0MAN6</accession>
<reference evidence="2 3" key="1">
    <citation type="submission" date="2018-12" db="EMBL/GenBank/DDBJ databases">
        <title>Flavobacterium sp. nov., isolated from glacier ice.</title>
        <authorList>
            <person name="Liu Q."/>
            <person name="Xin Y.-H."/>
        </authorList>
    </citation>
    <scope>NUCLEOTIDE SEQUENCE [LARGE SCALE GENOMIC DNA]</scope>
    <source>
        <strain evidence="2 3">RB1N8</strain>
    </source>
</reference>
<evidence type="ECO:0000313" key="3">
    <source>
        <dbReference type="Proteomes" id="UP000280825"/>
    </source>
</evidence>
<feature type="transmembrane region" description="Helical" evidence="1">
    <location>
        <begin position="221"/>
        <end position="244"/>
    </location>
</feature>
<evidence type="ECO:0000256" key="1">
    <source>
        <dbReference type="SAM" id="Phobius"/>
    </source>
</evidence>
<keyword evidence="1" id="KW-0812">Transmembrane</keyword>